<dbReference type="Proteomes" id="UP000076837">
    <property type="component" value="Unassembled WGS sequence"/>
</dbReference>
<evidence type="ECO:0000256" key="6">
    <source>
        <dbReference type="SAM" id="Phobius"/>
    </source>
</evidence>
<evidence type="ECO:0000256" key="5">
    <source>
        <dbReference type="ARBA" id="ARBA00023136"/>
    </source>
</evidence>
<proteinExistence type="predicted"/>
<accession>A0A163LRC1</accession>
<reference evidence="7 8" key="1">
    <citation type="journal article" date="2016" name="Sci. Rep.">
        <title>Draft genome sequencing and secretome analysis of fungal phytopathogen Ascochyta rabiei provides insight into the necrotrophic effector repertoire.</title>
        <authorList>
            <person name="Verma S."/>
            <person name="Gazara R.K."/>
            <person name="Nizam S."/>
            <person name="Parween S."/>
            <person name="Chattopadhyay D."/>
            <person name="Verma P.K."/>
        </authorList>
    </citation>
    <scope>NUCLEOTIDE SEQUENCE [LARGE SCALE GENOMIC DNA]</scope>
    <source>
        <strain evidence="7 8">ArDII</strain>
    </source>
</reference>
<dbReference type="PANTHER" id="PTHR43791:SF62">
    <property type="entry name" value="MAJOR FACILITATOR SUPERFAMILY (MFS) PROFILE DOMAIN-CONTAINING PROTEIN"/>
    <property type="match status" value="1"/>
</dbReference>
<dbReference type="GO" id="GO:0022857">
    <property type="term" value="F:transmembrane transporter activity"/>
    <property type="evidence" value="ECO:0007669"/>
    <property type="project" value="TreeGrafter"/>
</dbReference>
<evidence type="ECO:0000313" key="7">
    <source>
        <dbReference type="EMBL" id="KZM28040.1"/>
    </source>
</evidence>
<dbReference type="AlphaFoldDB" id="A0A163LRC1"/>
<feature type="transmembrane region" description="Helical" evidence="6">
    <location>
        <begin position="6"/>
        <end position="25"/>
    </location>
</feature>
<evidence type="ECO:0000256" key="4">
    <source>
        <dbReference type="ARBA" id="ARBA00022989"/>
    </source>
</evidence>
<name>A0A163LRC1_DIDRA</name>
<evidence type="ECO:0000256" key="3">
    <source>
        <dbReference type="ARBA" id="ARBA00022692"/>
    </source>
</evidence>
<keyword evidence="5 6" id="KW-0472">Membrane</keyword>
<feature type="transmembrane region" description="Helical" evidence="6">
    <location>
        <begin position="134"/>
        <end position="152"/>
    </location>
</feature>
<dbReference type="EMBL" id="JYNV01000037">
    <property type="protein sequence ID" value="KZM28040.1"/>
    <property type="molecule type" value="Genomic_DNA"/>
</dbReference>
<dbReference type="PANTHER" id="PTHR43791">
    <property type="entry name" value="PERMEASE-RELATED"/>
    <property type="match status" value="1"/>
</dbReference>
<keyword evidence="3 6" id="KW-0812">Transmembrane</keyword>
<keyword evidence="4 6" id="KW-1133">Transmembrane helix</keyword>
<gene>
    <name evidence="7" type="ORF">ST47_g804</name>
</gene>
<organism evidence="7 8">
    <name type="scientific">Didymella rabiei</name>
    <name type="common">Chickpea ascochyta blight fungus</name>
    <name type="synonym">Mycosphaerella rabiei</name>
    <dbReference type="NCBI Taxonomy" id="5454"/>
    <lineage>
        <taxon>Eukaryota</taxon>
        <taxon>Fungi</taxon>
        <taxon>Dikarya</taxon>
        <taxon>Ascomycota</taxon>
        <taxon>Pezizomycotina</taxon>
        <taxon>Dothideomycetes</taxon>
        <taxon>Pleosporomycetidae</taxon>
        <taxon>Pleosporales</taxon>
        <taxon>Pleosporineae</taxon>
        <taxon>Didymellaceae</taxon>
        <taxon>Ascochyta</taxon>
    </lineage>
</organism>
<evidence type="ECO:0000313" key="8">
    <source>
        <dbReference type="Proteomes" id="UP000076837"/>
    </source>
</evidence>
<keyword evidence="2" id="KW-0813">Transport</keyword>
<protein>
    <submittedName>
        <fullName evidence="7">Transmembrane transport</fullName>
    </submittedName>
</protein>
<dbReference type="InterPro" id="IPR036259">
    <property type="entry name" value="MFS_trans_sf"/>
</dbReference>
<dbReference type="GO" id="GO:0016020">
    <property type="term" value="C:membrane"/>
    <property type="evidence" value="ECO:0007669"/>
    <property type="project" value="UniProtKB-SubCell"/>
</dbReference>
<comment type="subcellular location">
    <subcellularLocation>
        <location evidence="1">Membrane</location>
        <topology evidence="1">Multi-pass membrane protein</topology>
    </subcellularLocation>
</comment>
<keyword evidence="8" id="KW-1185">Reference proteome</keyword>
<evidence type="ECO:0000256" key="1">
    <source>
        <dbReference type="ARBA" id="ARBA00004141"/>
    </source>
</evidence>
<sequence>MIASSFAGLIATGDIILALLAFFLLPDHPPQTRWLSAEERQQLMSVLQPTPRSKRKPPTFQSFLPTVVRKIGYKTTTTLALTCPPYFLAAIMAVVMSNTSGRYNERTWHIAVFKGITIPGFIIPAVANNIAARMVAIFISVTFSFGINKIMLG</sequence>
<dbReference type="SUPFAM" id="SSF103473">
    <property type="entry name" value="MFS general substrate transporter"/>
    <property type="match status" value="1"/>
</dbReference>
<evidence type="ECO:0000256" key="2">
    <source>
        <dbReference type="ARBA" id="ARBA00022448"/>
    </source>
</evidence>
<feature type="transmembrane region" description="Helical" evidence="6">
    <location>
        <begin position="108"/>
        <end position="127"/>
    </location>
</feature>
<feature type="transmembrane region" description="Helical" evidence="6">
    <location>
        <begin position="78"/>
        <end position="96"/>
    </location>
</feature>
<comment type="caution">
    <text evidence="7">The sequence shown here is derived from an EMBL/GenBank/DDBJ whole genome shotgun (WGS) entry which is preliminary data.</text>
</comment>